<evidence type="ECO:0000313" key="3">
    <source>
        <dbReference type="Proteomes" id="UP000273252"/>
    </source>
</evidence>
<dbReference type="RefSeq" id="WP_120032546.1">
    <property type="nucleotide sequence ID" value="NZ_QVMU01000014.1"/>
</dbReference>
<keyword evidence="2" id="KW-0808">Transferase</keyword>
<dbReference type="Pfam" id="PF00535">
    <property type="entry name" value="Glycos_transf_2"/>
    <property type="match status" value="1"/>
</dbReference>
<evidence type="ECO:0000313" key="2">
    <source>
        <dbReference type="EMBL" id="RJX69711.1"/>
    </source>
</evidence>
<evidence type="ECO:0000259" key="1">
    <source>
        <dbReference type="Pfam" id="PF00535"/>
    </source>
</evidence>
<dbReference type="GO" id="GO:0016758">
    <property type="term" value="F:hexosyltransferase activity"/>
    <property type="evidence" value="ECO:0007669"/>
    <property type="project" value="UniProtKB-ARBA"/>
</dbReference>
<dbReference type="InterPro" id="IPR029044">
    <property type="entry name" value="Nucleotide-diphossugar_trans"/>
</dbReference>
<comment type="caution">
    <text evidence="2">The sequence shown here is derived from an EMBL/GenBank/DDBJ whole genome shotgun (WGS) entry which is preliminary data.</text>
</comment>
<proteinExistence type="predicted"/>
<feature type="domain" description="Glycosyltransferase 2-like" evidence="1">
    <location>
        <begin position="6"/>
        <end position="118"/>
    </location>
</feature>
<sequence>MNYKYSVVVPHYNNPNGLDRLLASIPQREDIQVLIVDDNSRNPLEEQCFIDKYSGLAIRFFNNDSGNKGAGAARNIALKYMDSEYTLFADADDFFIENAFYILDDMISFDDITYFSPKSQCDITGEASDRHHLYENLVNQHIALGDEELRYHFLVPWSKVFSTHFIKQHGLYFDSVIASNDVMFSMVSGHSAKSIKVSKQSIYCVTRGKGTLTVNFNPEVTQARFNVEKRRLEYIAKNNIKTETNSVYKLIKLYRKILTLEDYKHIFNTLLNGHITMLPKRTSFYLKNPKELLVKIISRKESLTDEKYRA</sequence>
<dbReference type="PANTHER" id="PTHR22916">
    <property type="entry name" value="GLYCOSYLTRANSFERASE"/>
    <property type="match status" value="1"/>
</dbReference>
<dbReference type="InterPro" id="IPR001173">
    <property type="entry name" value="Glyco_trans_2-like"/>
</dbReference>
<organism evidence="2 3">
    <name type="scientific">Vibrio sinensis</name>
    <dbReference type="NCBI Taxonomy" id="2302434"/>
    <lineage>
        <taxon>Bacteria</taxon>
        <taxon>Pseudomonadati</taxon>
        <taxon>Pseudomonadota</taxon>
        <taxon>Gammaproteobacteria</taxon>
        <taxon>Vibrionales</taxon>
        <taxon>Vibrionaceae</taxon>
        <taxon>Vibrio</taxon>
    </lineage>
</organism>
<dbReference type="AlphaFoldDB" id="A0A3A6QNF3"/>
<protein>
    <submittedName>
        <fullName evidence="2">Glycosyltransferase</fullName>
    </submittedName>
</protein>
<dbReference type="EMBL" id="QVMU01000014">
    <property type="protein sequence ID" value="RJX69711.1"/>
    <property type="molecule type" value="Genomic_DNA"/>
</dbReference>
<reference evidence="2 3" key="1">
    <citation type="submission" date="2018-08" db="EMBL/GenBank/DDBJ databases">
        <title>Vibrio isolated from the Eastern China Marginal Seas.</title>
        <authorList>
            <person name="Li Y."/>
        </authorList>
    </citation>
    <scope>NUCLEOTIDE SEQUENCE [LARGE SCALE GENOMIC DNA]</scope>
    <source>
        <strain evidence="2 3">BEI233</strain>
    </source>
</reference>
<dbReference type="SUPFAM" id="SSF53448">
    <property type="entry name" value="Nucleotide-diphospho-sugar transferases"/>
    <property type="match status" value="1"/>
</dbReference>
<dbReference type="Gene3D" id="3.90.550.10">
    <property type="entry name" value="Spore Coat Polysaccharide Biosynthesis Protein SpsA, Chain A"/>
    <property type="match status" value="1"/>
</dbReference>
<dbReference type="PANTHER" id="PTHR22916:SF3">
    <property type="entry name" value="UDP-GLCNAC:BETAGAL BETA-1,3-N-ACETYLGLUCOSAMINYLTRANSFERASE-LIKE PROTEIN 1"/>
    <property type="match status" value="1"/>
</dbReference>
<accession>A0A3A6QNF3</accession>
<dbReference type="OrthoDB" id="9802649at2"/>
<dbReference type="Proteomes" id="UP000273252">
    <property type="component" value="Unassembled WGS sequence"/>
</dbReference>
<keyword evidence="3" id="KW-1185">Reference proteome</keyword>
<gene>
    <name evidence="2" type="ORF">DZ860_14630</name>
</gene>
<dbReference type="CDD" id="cd00761">
    <property type="entry name" value="Glyco_tranf_GTA_type"/>
    <property type="match status" value="1"/>
</dbReference>
<name>A0A3A6QNF3_9VIBR</name>